<proteinExistence type="predicted"/>
<keyword evidence="1" id="KW-0805">Transcription regulation</keyword>
<dbReference type="Pfam" id="PF00196">
    <property type="entry name" value="GerE"/>
    <property type="match status" value="1"/>
</dbReference>
<dbReference type="PANTHER" id="PTHR44688:SF16">
    <property type="entry name" value="DNA-BINDING TRANSCRIPTIONAL ACTIVATOR DEVR_DOSR"/>
    <property type="match status" value="1"/>
</dbReference>
<dbReference type="RefSeq" id="WP_238467383.1">
    <property type="nucleotide sequence ID" value="NZ_JAKLJA010000036.1"/>
</dbReference>
<dbReference type="EMBL" id="JAKLJA010000036">
    <property type="protein sequence ID" value="MCG5077487.1"/>
    <property type="molecule type" value="Genomic_DNA"/>
</dbReference>
<accession>A0A9X1ULD0</accession>
<name>A0A9X1ULD0_9BURK</name>
<keyword evidence="6" id="KW-1185">Reference proteome</keyword>
<evidence type="ECO:0000256" key="2">
    <source>
        <dbReference type="ARBA" id="ARBA00023125"/>
    </source>
</evidence>
<evidence type="ECO:0000256" key="1">
    <source>
        <dbReference type="ARBA" id="ARBA00023015"/>
    </source>
</evidence>
<dbReference type="InterPro" id="IPR016032">
    <property type="entry name" value="Sig_transdc_resp-reg_C-effctor"/>
</dbReference>
<dbReference type="CDD" id="cd06170">
    <property type="entry name" value="LuxR_C_like"/>
    <property type="match status" value="1"/>
</dbReference>
<dbReference type="GO" id="GO:0003677">
    <property type="term" value="F:DNA binding"/>
    <property type="evidence" value="ECO:0007669"/>
    <property type="project" value="UniProtKB-KW"/>
</dbReference>
<dbReference type="SUPFAM" id="SSF46894">
    <property type="entry name" value="C-terminal effector domain of the bipartite response regulators"/>
    <property type="match status" value="1"/>
</dbReference>
<dbReference type="PROSITE" id="PS00622">
    <property type="entry name" value="HTH_LUXR_1"/>
    <property type="match status" value="1"/>
</dbReference>
<dbReference type="PRINTS" id="PR00038">
    <property type="entry name" value="HTHLUXR"/>
</dbReference>
<dbReference type="Proteomes" id="UP001139308">
    <property type="component" value="Unassembled WGS sequence"/>
</dbReference>
<keyword evidence="3" id="KW-0804">Transcription</keyword>
<evidence type="ECO:0000313" key="6">
    <source>
        <dbReference type="Proteomes" id="UP001139308"/>
    </source>
</evidence>
<sequence length="263" mass="27816">MRSYPLQAAQGAPQIAAADAAALIDHLGEAHFAHSVLSIIGAHLAASHCSILLRSPAGDTCALEAASLEGDGARLAGVAYVRAGFYAHDRAFADPSLSLSGGVLTLQTRDEISSSDHRKLCYDRLGIAQRVSIAARLDDGAIVATNFYRCATSGPLGEHALEAAHALAQPLLAAVRKHSRLRAPRADARTSVPAEWARLSERERAVAQLCVRGCSAKEIGRALDIAVTTVNTLKQRAYQKLGIRRQSELVALLSGMRATPLDA</sequence>
<evidence type="ECO:0000256" key="3">
    <source>
        <dbReference type="ARBA" id="ARBA00023163"/>
    </source>
</evidence>
<dbReference type="Gene3D" id="1.10.10.10">
    <property type="entry name" value="Winged helix-like DNA-binding domain superfamily/Winged helix DNA-binding domain"/>
    <property type="match status" value="1"/>
</dbReference>
<dbReference type="PANTHER" id="PTHR44688">
    <property type="entry name" value="DNA-BINDING TRANSCRIPTIONAL ACTIVATOR DEVR_DOSR"/>
    <property type="match status" value="1"/>
</dbReference>
<feature type="domain" description="HTH luxR-type" evidence="4">
    <location>
        <begin position="192"/>
        <end position="257"/>
    </location>
</feature>
<gene>
    <name evidence="5" type="ORF">L5014_29785</name>
</gene>
<reference evidence="5" key="1">
    <citation type="submission" date="2022-01" db="EMBL/GenBank/DDBJ databases">
        <title>Genome sequence and assembly of Parabukholderia sp. RG36.</title>
        <authorList>
            <person name="Chhetri G."/>
        </authorList>
    </citation>
    <scope>NUCLEOTIDE SEQUENCE</scope>
    <source>
        <strain evidence="5">RG36</strain>
    </source>
</reference>
<comment type="caution">
    <text evidence="5">The sequence shown here is derived from an EMBL/GenBank/DDBJ whole genome shotgun (WGS) entry which is preliminary data.</text>
</comment>
<keyword evidence="2" id="KW-0238">DNA-binding</keyword>
<dbReference type="SMART" id="SM00421">
    <property type="entry name" value="HTH_LUXR"/>
    <property type="match status" value="1"/>
</dbReference>
<dbReference type="GO" id="GO:0006355">
    <property type="term" value="P:regulation of DNA-templated transcription"/>
    <property type="evidence" value="ECO:0007669"/>
    <property type="project" value="InterPro"/>
</dbReference>
<dbReference type="InterPro" id="IPR036388">
    <property type="entry name" value="WH-like_DNA-bd_sf"/>
</dbReference>
<dbReference type="PROSITE" id="PS50043">
    <property type="entry name" value="HTH_LUXR_2"/>
    <property type="match status" value="1"/>
</dbReference>
<evidence type="ECO:0000259" key="4">
    <source>
        <dbReference type="PROSITE" id="PS50043"/>
    </source>
</evidence>
<organism evidence="5 6">
    <name type="scientific">Paraburkholderia tagetis</name>
    <dbReference type="NCBI Taxonomy" id="2913261"/>
    <lineage>
        <taxon>Bacteria</taxon>
        <taxon>Pseudomonadati</taxon>
        <taxon>Pseudomonadota</taxon>
        <taxon>Betaproteobacteria</taxon>
        <taxon>Burkholderiales</taxon>
        <taxon>Burkholderiaceae</taxon>
        <taxon>Paraburkholderia</taxon>
    </lineage>
</organism>
<protein>
    <submittedName>
        <fullName evidence="5">Helix-turn-helix transcriptional regulator</fullName>
    </submittedName>
</protein>
<evidence type="ECO:0000313" key="5">
    <source>
        <dbReference type="EMBL" id="MCG5077487.1"/>
    </source>
</evidence>
<dbReference type="AlphaFoldDB" id="A0A9X1ULD0"/>
<dbReference type="InterPro" id="IPR000792">
    <property type="entry name" value="Tscrpt_reg_LuxR_C"/>
</dbReference>